<evidence type="ECO:0000259" key="5">
    <source>
        <dbReference type="PROSITE" id="PS51471"/>
    </source>
</evidence>
<keyword evidence="7" id="KW-1185">Reference proteome</keyword>
<organism evidence="6 7">
    <name type="scientific">Sphagnum troendelagicum</name>
    <dbReference type="NCBI Taxonomy" id="128251"/>
    <lineage>
        <taxon>Eukaryota</taxon>
        <taxon>Viridiplantae</taxon>
        <taxon>Streptophyta</taxon>
        <taxon>Embryophyta</taxon>
        <taxon>Bryophyta</taxon>
        <taxon>Sphagnophytina</taxon>
        <taxon>Sphagnopsida</taxon>
        <taxon>Sphagnales</taxon>
        <taxon>Sphagnaceae</taxon>
        <taxon>Sphagnum</taxon>
    </lineage>
</organism>
<dbReference type="PANTHER" id="PTHR47991">
    <property type="entry name" value="OXOGLUTARATE/IRON-DEPENDENT DIOXYGENASE"/>
    <property type="match status" value="1"/>
</dbReference>
<dbReference type="Pfam" id="PF14226">
    <property type="entry name" value="DIOX_N"/>
    <property type="match status" value="1"/>
</dbReference>
<evidence type="ECO:0000256" key="4">
    <source>
        <dbReference type="RuleBase" id="RU003682"/>
    </source>
</evidence>
<dbReference type="InterPro" id="IPR026992">
    <property type="entry name" value="DIOX_N"/>
</dbReference>
<gene>
    <name evidence="6" type="ORF">CSSPTR1EN2_LOCUS8817</name>
</gene>
<dbReference type="SUPFAM" id="SSF51197">
    <property type="entry name" value="Clavaminate synthase-like"/>
    <property type="match status" value="1"/>
</dbReference>
<dbReference type="InterPro" id="IPR044861">
    <property type="entry name" value="IPNS-like_FE2OG_OXY"/>
</dbReference>
<evidence type="ECO:0000256" key="3">
    <source>
        <dbReference type="ARBA" id="ARBA00023004"/>
    </source>
</evidence>
<keyword evidence="3 4" id="KW-0408">Iron</keyword>
<keyword evidence="4" id="KW-0560">Oxidoreductase</keyword>
<proteinExistence type="inferred from homology"/>
<dbReference type="EMBL" id="OZ019908">
    <property type="protein sequence ID" value="CAK9207459.1"/>
    <property type="molecule type" value="Genomic_DNA"/>
</dbReference>
<dbReference type="Gene3D" id="2.60.120.330">
    <property type="entry name" value="B-lactam Antibiotic, Isopenicillin N Synthase, Chain"/>
    <property type="match status" value="1"/>
</dbReference>
<protein>
    <recommendedName>
        <fullName evidence="5">Fe2OG dioxygenase domain-containing protein</fullName>
    </recommendedName>
</protein>
<comment type="similarity">
    <text evidence="1 4">Belongs to the iron/ascorbate-dependent oxidoreductase family.</text>
</comment>
<dbReference type="InterPro" id="IPR050295">
    <property type="entry name" value="Plant_2OG-oxidoreductases"/>
</dbReference>
<evidence type="ECO:0000313" key="6">
    <source>
        <dbReference type="EMBL" id="CAK9207459.1"/>
    </source>
</evidence>
<dbReference type="InterPro" id="IPR005123">
    <property type="entry name" value="Oxoglu/Fe-dep_dioxygenase_dom"/>
</dbReference>
<dbReference type="Pfam" id="PF03171">
    <property type="entry name" value="2OG-FeII_Oxy"/>
    <property type="match status" value="1"/>
</dbReference>
<dbReference type="PROSITE" id="PS51471">
    <property type="entry name" value="FE2OG_OXY"/>
    <property type="match status" value="1"/>
</dbReference>
<accession>A0ABP0TY52</accession>
<dbReference type="InterPro" id="IPR027443">
    <property type="entry name" value="IPNS-like_sf"/>
</dbReference>
<reference evidence="6" key="1">
    <citation type="submission" date="2024-02" db="EMBL/GenBank/DDBJ databases">
        <authorList>
            <consortium name="ELIXIR-Norway"/>
            <consortium name="Elixir Norway"/>
        </authorList>
    </citation>
    <scope>NUCLEOTIDE SEQUENCE</scope>
</reference>
<dbReference type="Proteomes" id="UP001497512">
    <property type="component" value="Chromosome 16"/>
</dbReference>
<keyword evidence="2 4" id="KW-0479">Metal-binding</keyword>
<evidence type="ECO:0000256" key="1">
    <source>
        <dbReference type="ARBA" id="ARBA00008056"/>
    </source>
</evidence>
<evidence type="ECO:0000256" key="2">
    <source>
        <dbReference type="ARBA" id="ARBA00022723"/>
    </source>
</evidence>
<evidence type="ECO:0000313" key="7">
    <source>
        <dbReference type="Proteomes" id="UP001497512"/>
    </source>
</evidence>
<name>A0ABP0TY52_9BRYO</name>
<sequence length="370" mass="41686">MAIPSMTYEHHSPTYIQKATIMKHISNGLSALSEREGAAVPSQFIRTMQEQATFAPHNDFCEQIPVIDLAGLSDNQQENTMASIASASEDWGFFQVINHGISLALVESAQKLAREFFNLPLEEKQKYAENPNDLIPQGYGRGFRMPESTILDWHDIFLHYFLPLSLKNISTWPHKPAAYRETMDKYGKEVLKFTDKMLEIFSRLLGLQPNYLKEEFGDPMLNIRLIFYPPCPQPKLVLGLGAHSDPNIMSVLLQDEIGGLQVKKGNKWVGVAPIPNALVINIGDQLQVVSNGRFQSVEHRVVTNTSAARLSVTTFLHPDADVMLGPALDLVDASHPPLYPTTKYSDYRRAFHRKGLNGKVLLKYYSKMQM</sequence>
<feature type="domain" description="Fe2OG dioxygenase" evidence="5">
    <location>
        <begin position="216"/>
        <end position="318"/>
    </location>
</feature>